<evidence type="ECO:0000256" key="1">
    <source>
        <dbReference type="SAM" id="Phobius"/>
    </source>
</evidence>
<evidence type="ECO:0000313" key="2">
    <source>
        <dbReference type="EMBL" id="MBO9153830.1"/>
    </source>
</evidence>
<name>A0ABS3YGM0_9BACT</name>
<keyword evidence="1" id="KW-0812">Transmembrane</keyword>
<dbReference type="EMBL" id="JAGHKP010000003">
    <property type="protein sequence ID" value="MBO9153830.1"/>
    <property type="molecule type" value="Genomic_DNA"/>
</dbReference>
<keyword evidence="1" id="KW-1133">Transmembrane helix</keyword>
<keyword evidence="3" id="KW-1185">Reference proteome</keyword>
<accession>A0ABS3YGM0</accession>
<gene>
    <name evidence="2" type="ORF">J7I43_16500</name>
</gene>
<organism evidence="2 3">
    <name type="scientific">Chitinophaga chungangae</name>
    <dbReference type="NCBI Taxonomy" id="2821488"/>
    <lineage>
        <taxon>Bacteria</taxon>
        <taxon>Pseudomonadati</taxon>
        <taxon>Bacteroidota</taxon>
        <taxon>Chitinophagia</taxon>
        <taxon>Chitinophagales</taxon>
        <taxon>Chitinophagaceae</taxon>
        <taxon>Chitinophaga</taxon>
    </lineage>
</organism>
<proteinExistence type="predicted"/>
<reference evidence="3" key="1">
    <citation type="submission" date="2021-03" db="EMBL/GenBank/DDBJ databases">
        <title>Assistant Professor.</title>
        <authorList>
            <person name="Huq M.A."/>
        </authorList>
    </citation>
    <scope>NUCLEOTIDE SEQUENCE [LARGE SCALE GENOMIC DNA]</scope>
    <source>
        <strain evidence="3">MAH-28</strain>
    </source>
</reference>
<dbReference type="Proteomes" id="UP000679126">
    <property type="component" value="Unassembled WGS sequence"/>
</dbReference>
<sequence>MKKALKRILIFVTAGILLCAGLFYYLITFRFKESLRYAVKMQTKGRYEFNAGSAEISLDKRAIRLKTSSVRCVSPENDASAYQIIIPELYFSLASWKNLLLDRKMIVDSMAFINPQVKMNIRRKSSTGTPRAAFKGSDILHILEKTLTHFNARTFSMRGASYDYIVQDTTVLHVNDINLYVKNFTGVNNADDHLFGSDRVVLSLGRQRWVLPKRKQELSFNALRFDSKGQRLEVDSIDYREHDSAGNPGLHLRAEQVFFNSRHLPAVYQHNRLLIDTLNCLNPVLTVPPGKHGKPGQDTLLAGSRMPFGFMQVGFINVVNADVHLQGRQAASRNSNLRIYNLRVDPKVPRPLTIDSVRMDLRQMVFYSRDSLYQMRIDEFKIQKDGILFSGVTYSPTEKNHADKTVSATAPALKLKNVDFEALMRKHLKADEAELLDPVITQHRQAMKPGRKAATASPLRPSKNLDIFYQTLHGIREMVNVEHFRLRNGELGYKAGGEKGTALSVKKINAHILLNKLFLSDSLVDIKHSIPDLRVGNLELTARGMKIRSEDYRFDGVGRRSWSKRTEIRLPNGSMLLAQNVYWEVFDWDVYQQTRDIQVDYFRAGSILVVAKTDGKTKHEKPRRELPVIRVGKLEAGEAHVWQTTPDGRMIVNGGDLLIEQLRTDQHFFTWRSVRLKIHGMQMVKPGFTFETGAGHITTNGSSTLDSVGFVSTDRSIKFFSRQCRFQLPLHSTGFSNLYVPGLQVDGPVVQWVMKRKPGPGSPFKGIHLPFDLQVDKLRVNDARVALSAAGEKDTLKLDTRAQVDIGQIHGNKNGIAFQPAKITLRESVVRRGQMMLGLPFFVLDVSKGNVGEEIEFALQQLAWSGGELRYKKDSAAIAAEKLQGSLAPLTIRFGKNNSFDWKKLVPLLSVKGGKVHFSNGKMNAGADNFAWTDNRFLLQHIFMRPQRSRDETFSAEKWQQDYITVEEGELGISGFNPSQTGPLYIPKLSLEHLKMTVSRDKHMPLQHGIEKEMPTKLVSKIGLPFKVDTISISNSTIVYAERPAKTDHWNEMPITDVQGAIFRLGNRFNGGDSLLVIASGRVFNGSIQQLVYRESYGDSLSGFTASLHISPLSLPQLGRQAMPKGNVKITKGKIDTVLSRWDGNKYAAYGQMQFYYHDLRLRIGDKRHPGKWRPLPALKTGLANLLLPSRVSRPSFIFAERNQEKFIFNYWIVVQKNGVMSSLGLRRNRAYRKKYNKYRQQYSLPPLAVIP</sequence>
<dbReference type="RefSeq" id="WP_209146953.1">
    <property type="nucleotide sequence ID" value="NZ_JAGHKP010000003.1"/>
</dbReference>
<feature type="transmembrane region" description="Helical" evidence="1">
    <location>
        <begin position="7"/>
        <end position="27"/>
    </location>
</feature>
<evidence type="ECO:0008006" key="4">
    <source>
        <dbReference type="Google" id="ProtNLM"/>
    </source>
</evidence>
<evidence type="ECO:0000313" key="3">
    <source>
        <dbReference type="Proteomes" id="UP000679126"/>
    </source>
</evidence>
<protein>
    <recommendedName>
        <fullName evidence="4">AsmA-like C-terminal domain-containing protein</fullName>
    </recommendedName>
</protein>
<comment type="caution">
    <text evidence="2">The sequence shown here is derived from an EMBL/GenBank/DDBJ whole genome shotgun (WGS) entry which is preliminary data.</text>
</comment>
<keyword evidence="1" id="KW-0472">Membrane</keyword>